<protein>
    <submittedName>
        <fullName evidence="3">Alpha/beta hydrolase</fullName>
    </submittedName>
</protein>
<proteinExistence type="predicted"/>
<dbReference type="SUPFAM" id="SSF53474">
    <property type="entry name" value="alpha/beta-Hydrolases"/>
    <property type="match status" value="1"/>
</dbReference>
<accession>A0ABR8KLV4</accession>
<feature type="domain" description="AB hydrolase-1" evidence="2">
    <location>
        <begin position="67"/>
        <end position="186"/>
    </location>
</feature>
<evidence type="ECO:0000256" key="1">
    <source>
        <dbReference type="SAM" id="Phobius"/>
    </source>
</evidence>
<evidence type="ECO:0000313" key="4">
    <source>
        <dbReference type="Proteomes" id="UP000637383"/>
    </source>
</evidence>
<reference evidence="3 4" key="1">
    <citation type="journal article" date="2020" name="ISME J.">
        <title>Comparative genomics reveals insights into cyanobacterial evolution and habitat adaptation.</title>
        <authorList>
            <person name="Chen M.Y."/>
            <person name="Teng W.K."/>
            <person name="Zhao L."/>
            <person name="Hu C.X."/>
            <person name="Zhou Y.K."/>
            <person name="Han B.P."/>
            <person name="Song L.R."/>
            <person name="Shu W.S."/>
        </authorList>
    </citation>
    <scope>NUCLEOTIDE SEQUENCE [LARGE SCALE GENOMIC DNA]</scope>
    <source>
        <strain evidence="3 4">FACHB-159</strain>
    </source>
</reference>
<dbReference type="InterPro" id="IPR000073">
    <property type="entry name" value="AB_hydrolase_1"/>
</dbReference>
<dbReference type="InterPro" id="IPR029058">
    <property type="entry name" value="AB_hydrolase_fold"/>
</dbReference>
<feature type="transmembrane region" description="Helical" evidence="1">
    <location>
        <begin position="12"/>
        <end position="31"/>
    </location>
</feature>
<dbReference type="RefSeq" id="WP_190959442.1">
    <property type="nucleotide sequence ID" value="NZ_JACJTU010000062.1"/>
</dbReference>
<sequence length="319" mass="34606">MDRSLILRWTKRFLLGIGCFIVLAVLAGAGFETFMRWQASRQYPVSGKFVDIGGRKIQIDCRGKGSPTVVLESGLDALGSLSWATVHDEIAQTTRVCAYSRAGILWSDPSTDAFDSKNVAQDLHTALTKGGETAPWVMVGHSLGGPYIMMFTSLYQSEVAGLVFVDASHPDQVAPLRKIIGKSLNAVPSSRILLAEALAKIGLVRLRSMTNTPPNVPPLVNQVEQAYFAQNIGSFLKEVQSSGTAIAAAGHFRQLGDRPLVVLTAMKKLSSDELQKMGSPRWALLRIPAFNRERIVCNSTSEICPLSPSNNRPLALLGQ</sequence>
<keyword evidence="1" id="KW-0472">Membrane</keyword>
<keyword evidence="4" id="KW-1185">Reference proteome</keyword>
<dbReference type="Gene3D" id="3.40.50.1820">
    <property type="entry name" value="alpha/beta hydrolase"/>
    <property type="match status" value="1"/>
</dbReference>
<evidence type="ECO:0000259" key="2">
    <source>
        <dbReference type="Pfam" id="PF00561"/>
    </source>
</evidence>
<comment type="caution">
    <text evidence="3">The sequence shown here is derived from an EMBL/GenBank/DDBJ whole genome shotgun (WGS) entry which is preliminary data.</text>
</comment>
<dbReference type="Proteomes" id="UP000637383">
    <property type="component" value="Unassembled WGS sequence"/>
</dbReference>
<dbReference type="Pfam" id="PF00561">
    <property type="entry name" value="Abhydrolase_1"/>
    <property type="match status" value="1"/>
</dbReference>
<keyword evidence="1" id="KW-0812">Transmembrane</keyword>
<organism evidence="3 4">
    <name type="scientific">Nostoc paludosum FACHB-159</name>
    <dbReference type="NCBI Taxonomy" id="2692908"/>
    <lineage>
        <taxon>Bacteria</taxon>
        <taxon>Bacillati</taxon>
        <taxon>Cyanobacteriota</taxon>
        <taxon>Cyanophyceae</taxon>
        <taxon>Nostocales</taxon>
        <taxon>Nostocaceae</taxon>
        <taxon>Nostoc</taxon>
    </lineage>
</organism>
<dbReference type="GO" id="GO:0016787">
    <property type="term" value="F:hydrolase activity"/>
    <property type="evidence" value="ECO:0007669"/>
    <property type="project" value="UniProtKB-KW"/>
</dbReference>
<evidence type="ECO:0000313" key="3">
    <source>
        <dbReference type="EMBL" id="MBD2738927.1"/>
    </source>
</evidence>
<dbReference type="EMBL" id="JACJTU010000062">
    <property type="protein sequence ID" value="MBD2738927.1"/>
    <property type="molecule type" value="Genomic_DNA"/>
</dbReference>
<keyword evidence="1" id="KW-1133">Transmembrane helix</keyword>
<name>A0ABR8KLV4_9NOSO</name>
<keyword evidence="3" id="KW-0378">Hydrolase</keyword>
<gene>
    <name evidence="3" type="ORF">H6H03_34530</name>
</gene>